<protein>
    <submittedName>
        <fullName evidence="3">Uncharacterized protein</fullName>
    </submittedName>
</protein>
<feature type="region of interest" description="Disordered" evidence="2">
    <location>
        <begin position="114"/>
        <end position="133"/>
    </location>
</feature>
<dbReference type="Proteomes" id="UP000814176">
    <property type="component" value="Unassembled WGS sequence"/>
</dbReference>
<evidence type="ECO:0000256" key="2">
    <source>
        <dbReference type="SAM" id="MobiDB-lite"/>
    </source>
</evidence>
<evidence type="ECO:0000313" key="3">
    <source>
        <dbReference type="EMBL" id="KAH9837071.1"/>
    </source>
</evidence>
<feature type="compositionally biased region" description="Polar residues" evidence="2">
    <location>
        <begin position="45"/>
        <end position="63"/>
    </location>
</feature>
<comment type="caution">
    <text evidence="3">The sequence shown here is derived from an EMBL/GenBank/DDBJ whole genome shotgun (WGS) entry which is preliminary data.</text>
</comment>
<feature type="compositionally biased region" description="Basic and acidic residues" evidence="2">
    <location>
        <begin position="121"/>
        <end position="132"/>
    </location>
</feature>
<accession>A0ABQ8KHU9</accession>
<reference evidence="3 4" key="1">
    <citation type="journal article" date="2021" name="Environ. Microbiol.">
        <title>Gene family expansions and transcriptome signatures uncover fungal adaptations to wood decay.</title>
        <authorList>
            <person name="Hage H."/>
            <person name="Miyauchi S."/>
            <person name="Viragh M."/>
            <person name="Drula E."/>
            <person name="Min B."/>
            <person name="Chaduli D."/>
            <person name="Navarro D."/>
            <person name="Favel A."/>
            <person name="Norest M."/>
            <person name="Lesage-Meessen L."/>
            <person name="Balint B."/>
            <person name="Merenyi Z."/>
            <person name="de Eugenio L."/>
            <person name="Morin E."/>
            <person name="Martinez A.T."/>
            <person name="Baldrian P."/>
            <person name="Stursova M."/>
            <person name="Martinez M.J."/>
            <person name="Novotny C."/>
            <person name="Magnuson J.K."/>
            <person name="Spatafora J.W."/>
            <person name="Maurice S."/>
            <person name="Pangilinan J."/>
            <person name="Andreopoulos W."/>
            <person name="LaButti K."/>
            <person name="Hundley H."/>
            <person name="Na H."/>
            <person name="Kuo A."/>
            <person name="Barry K."/>
            <person name="Lipzen A."/>
            <person name="Henrissat B."/>
            <person name="Riley R."/>
            <person name="Ahrendt S."/>
            <person name="Nagy L.G."/>
            <person name="Grigoriev I.V."/>
            <person name="Martin F."/>
            <person name="Rosso M.N."/>
        </authorList>
    </citation>
    <scope>NUCLEOTIDE SEQUENCE [LARGE SCALE GENOMIC DNA]</scope>
    <source>
        <strain evidence="3 4">CIRM-BRFM 1785</strain>
    </source>
</reference>
<feature type="compositionally biased region" description="Polar residues" evidence="2">
    <location>
        <begin position="556"/>
        <end position="565"/>
    </location>
</feature>
<feature type="region of interest" description="Disordered" evidence="2">
    <location>
        <begin position="44"/>
        <end position="68"/>
    </location>
</feature>
<evidence type="ECO:0000313" key="4">
    <source>
        <dbReference type="Proteomes" id="UP000814176"/>
    </source>
</evidence>
<dbReference type="RefSeq" id="XP_047779240.1">
    <property type="nucleotide sequence ID" value="XM_047919520.1"/>
</dbReference>
<dbReference type="PROSITE" id="PS50084">
    <property type="entry name" value="KH_TYPE_1"/>
    <property type="match status" value="1"/>
</dbReference>
<feature type="region of interest" description="Disordered" evidence="2">
    <location>
        <begin position="548"/>
        <end position="582"/>
    </location>
</feature>
<dbReference type="GeneID" id="72000252"/>
<evidence type="ECO:0000256" key="1">
    <source>
        <dbReference type="PROSITE-ProRule" id="PRU00117"/>
    </source>
</evidence>
<name>A0ABQ8KHU9_9APHY</name>
<sequence>MSARILRQIRVAQTIPSPALVLPARRCYAVLAYSPSLAYDAQQVAGPSTSRTTQNESRSSISEDNSHDVSVSSALQAAVVQDDTPPQPASGRPEVQSAFPKGVEEHLASVTAAGLEPTQSDLEKCRPAEHAPPDSPMYAKEYHAVVDTLCRCFSKAQLRKFLAEWDVNSPLFSPNRNKVDHAESIVEKMWGWPSLKEMERAKRDRTEVTTKSFPVDASQMFLIMGKDGADILELSRAYNVHISLKTDPFALHVEGVRTSIKKVAERISTIKKSIIKETFRVPTKAPIPPDLAQRISRLTGALLETLGFKGTVRISAKTARSLEITKRLVARASHELQLERLRERLAYQSPLAVESFAPGSLTPSTYAFYPFLSPHPLPWTMNASATFRMRRVGTWLQQNLDEDIRATNALAGGKGHLLSMSREPIDLQELLLRDLPSNSEDQPPGRRMVKASTGHVLVTTSSAQRASLVPPLTGSHALRELLEWMSVRSASIGFVPSLPARLVHSSPATEKIIHRLVYRAVQPPPAGGAHHARVKKFLSFEVPLLQPRDGLPDAGQSENTPTTESGAAHAAGEVDDWTPSALSSEPECITGIENEIDVMLPDRCAVLSYRYTYLLTRCRPTDMQLSSRSSTLITSGQEPPELGAYMTSLREFLKVVNADGKQPDPPQMFTFGGDTWILHSSASVRRSIEIITVPYGTPAAGEASHAMRVVSESILDLESNQKSTHCEVVCDDPTSIESWGRFLSSCDALTSVTYQPMNSAALGDSGR</sequence>
<gene>
    <name evidence="3" type="ORF">C8Q71DRAFT_584293</name>
</gene>
<organism evidence="3 4">
    <name type="scientific">Rhodofomes roseus</name>
    <dbReference type="NCBI Taxonomy" id="34475"/>
    <lineage>
        <taxon>Eukaryota</taxon>
        <taxon>Fungi</taxon>
        <taxon>Dikarya</taxon>
        <taxon>Basidiomycota</taxon>
        <taxon>Agaricomycotina</taxon>
        <taxon>Agaricomycetes</taxon>
        <taxon>Polyporales</taxon>
        <taxon>Rhodofomes</taxon>
    </lineage>
</organism>
<dbReference type="EMBL" id="JADCUA010000009">
    <property type="protein sequence ID" value="KAH9837071.1"/>
    <property type="molecule type" value="Genomic_DNA"/>
</dbReference>
<keyword evidence="1" id="KW-0694">RNA-binding</keyword>
<keyword evidence="4" id="KW-1185">Reference proteome</keyword>
<proteinExistence type="predicted"/>